<dbReference type="AlphaFoldDB" id="A0A4D6NF85"/>
<evidence type="ECO:0000313" key="2">
    <source>
        <dbReference type="Proteomes" id="UP000501690"/>
    </source>
</evidence>
<sequence>MGIGSRSRDVVVVAREWLAAAAHTGGGCDNVGASAAKDVGLFRQARTVRQWRLQKHDNLEKMMRDSNRRVQRWTTTSMTVLALSMATCGAQTVADEGRRRLFWVE</sequence>
<proteinExistence type="predicted"/>
<keyword evidence="2" id="KW-1185">Reference proteome</keyword>
<accession>A0A4D6NF85</accession>
<protein>
    <submittedName>
        <fullName evidence="1">Uncharacterized protein</fullName>
    </submittedName>
</protein>
<dbReference type="Proteomes" id="UP000501690">
    <property type="component" value="Linkage Group LG10"/>
</dbReference>
<dbReference type="EMBL" id="CP039354">
    <property type="protein sequence ID" value="QCE11374.1"/>
    <property type="molecule type" value="Genomic_DNA"/>
</dbReference>
<evidence type="ECO:0000313" key="1">
    <source>
        <dbReference type="EMBL" id="QCE11374.1"/>
    </source>
</evidence>
<organism evidence="1 2">
    <name type="scientific">Vigna unguiculata</name>
    <name type="common">Cowpea</name>
    <dbReference type="NCBI Taxonomy" id="3917"/>
    <lineage>
        <taxon>Eukaryota</taxon>
        <taxon>Viridiplantae</taxon>
        <taxon>Streptophyta</taxon>
        <taxon>Embryophyta</taxon>
        <taxon>Tracheophyta</taxon>
        <taxon>Spermatophyta</taxon>
        <taxon>Magnoliopsida</taxon>
        <taxon>eudicotyledons</taxon>
        <taxon>Gunneridae</taxon>
        <taxon>Pentapetalae</taxon>
        <taxon>rosids</taxon>
        <taxon>fabids</taxon>
        <taxon>Fabales</taxon>
        <taxon>Fabaceae</taxon>
        <taxon>Papilionoideae</taxon>
        <taxon>50 kb inversion clade</taxon>
        <taxon>NPAAA clade</taxon>
        <taxon>indigoferoid/millettioid clade</taxon>
        <taxon>Phaseoleae</taxon>
        <taxon>Vigna</taxon>
    </lineage>
</organism>
<name>A0A4D6NF85_VIGUN</name>
<dbReference type="PROSITE" id="PS51257">
    <property type="entry name" value="PROKAR_LIPOPROTEIN"/>
    <property type="match status" value="1"/>
</dbReference>
<reference evidence="1 2" key="1">
    <citation type="submission" date="2019-04" db="EMBL/GenBank/DDBJ databases">
        <title>An improved genome assembly and genetic linkage map for asparagus bean, Vigna unguiculata ssp. sesquipedialis.</title>
        <authorList>
            <person name="Xia Q."/>
            <person name="Zhang R."/>
            <person name="Dong Y."/>
        </authorList>
    </citation>
    <scope>NUCLEOTIDE SEQUENCE [LARGE SCALE GENOMIC DNA]</scope>
    <source>
        <tissue evidence="1">Leaf</tissue>
    </source>
</reference>
<gene>
    <name evidence="1" type="ORF">DEO72_LG10g2607</name>
</gene>